<organism evidence="1 2">
    <name type="scientific">Mycolicibacterium porcinum</name>
    <dbReference type="NCBI Taxonomy" id="39693"/>
    <lineage>
        <taxon>Bacteria</taxon>
        <taxon>Bacillati</taxon>
        <taxon>Actinomycetota</taxon>
        <taxon>Actinomycetes</taxon>
        <taxon>Mycobacteriales</taxon>
        <taxon>Mycobacteriaceae</taxon>
        <taxon>Mycolicibacterium</taxon>
    </lineage>
</organism>
<dbReference type="RefSeq" id="WP_051577025.1">
    <property type="nucleotide sequence ID" value="NZ_JACKVC010000006.1"/>
</dbReference>
<gene>
    <name evidence="1" type="ORF">H5P34_00220</name>
</gene>
<dbReference type="PANTHER" id="PTHR48228:SF5">
    <property type="entry name" value="ALPHA-METHYLACYL-COA RACEMASE"/>
    <property type="match status" value="1"/>
</dbReference>
<dbReference type="InterPro" id="IPR023606">
    <property type="entry name" value="CoA-Trfase_III_dom_1_sf"/>
</dbReference>
<accession>A0AAW5SVM2</accession>
<reference evidence="1" key="1">
    <citation type="submission" date="2020-07" db="EMBL/GenBank/DDBJ databases">
        <authorList>
            <person name="Pettersson B.M.F."/>
            <person name="Behra P.R.K."/>
            <person name="Ramesh M."/>
            <person name="Das S."/>
            <person name="Dasgupta S."/>
            <person name="Kirsebom L.A."/>
        </authorList>
    </citation>
    <scope>NUCLEOTIDE SEQUENCE</scope>
    <source>
        <strain evidence="1">DSM 44242</strain>
    </source>
</reference>
<keyword evidence="1" id="KW-0808">Transferase</keyword>
<dbReference type="SUPFAM" id="SSF89796">
    <property type="entry name" value="CoA-transferase family III (CaiB/BaiF)"/>
    <property type="match status" value="1"/>
</dbReference>
<dbReference type="AlphaFoldDB" id="A0AAW5SVM2"/>
<dbReference type="Proteomes" id="UP001141659">
    <property type="component" value="Unassembled WGS sequence"/>
</dbReference>
<dbReference type="Gene3D" id="3.30.1540.10">
    <property type="entry name" value="formyl-coa transferase, domain 3"/>
    <property type="match status" value="1"/>
</dbReference>
<sequence length="387" mass="40929">MTIASPLRGRTVVDFSLYVPGSHCTKILAELGAEVIKVEPVTGDPVRNFMPGLYDSLNSGKRTVALDLKDPRGLDVCRRLLTDVDVVVEGFRPGVMERLGLGFTDIVSLSPKVMYCSLSGYGQDGPRALDSGHDLNYNAVAGAFAVQLAVGDTPHAGPFAAADLGGAMYAATAICASLADARGDNVHLDVSLTEASLALSAVGWGRPMTGEALHDEDIGSLAPGYGIYRCRDGKWIAVGAVEDEFWVSLCSALGTPELATHPYDCHTGRMRNRRFLSGRLTEQIAQCDSSALLGYSGANGIPLSPLQSVEDVRADPHFRHRNAIHPLPDGFAVTHPVRYSGSRPPAQSGCVPMTPEELGTVTRLGADAIDALAREGVIGHQPTAADV</sequence>
<dbReference type="Pfam" id="PF02515">
    <property type="entry name" value="CoA_transf_3"/>
    <property type="match status" value="1"/>
</dbReference>
<dbReference type="InterPro" id="IPR044855">
    <property type="entry name" value="CoA-Trfase_III_dom3_sf"/>
</dbReference>
<comment type="caution">
    <text evidence="1">The sequence shown here is derived from an EMBL/GenBank/DDBJ whole genome shotgun (WGS) entry which is preliminary data.</text>
</comment>
<reference evidence="1" key="2">
    <citation type="journal article" date="2022" name="BMC Genomics">
        <title>Comparative genome analysis of mycobacteria focusing on tRNA and non-coding RNA.</title>
        <authorList>
            <person name="Behra P.R.K."/>
            <person name="Pettersson B.M.F."/>
            <person name="Ramesh M."/>
            <person name="Das S."/>
            <person name="Dasgupta S."/>
            <person name="Kirsebom L.A."/>
        </authorList>
    </citation>
    <scope>NUCLEOTIDE SEQUENCE</scope>
    <source>
        <strain evidence="1">DSM 44242</strain>
    </source>
</reference>
<dbReference type="GO" id="GO:0016740">
    <property type="term" value="F:transferase activity"/>
    <property type="evidence" value="ECO:0007669"/>
    <property type="project" value="UniProtKB-KW"/>
</dbReference>
<dbReference type="InterPro" id="IPR003673">
    <property type="entry name" value="CoA-Trfase_fam_III"/>
</dbReference>
<dbReference type="EMBL" id="JACKVC010000006">
    <property type="protein sequence ID" value="MCV7386471.1"/>
    <property type="molecule type" value="Genomic_DNA"/>
</dbReference>
<evidence type="ECO:0000313" key="1">
    <source>
        <dbReference type="EMBL" id="MCV7386471.1"/>
    </source>
</evidence>
<dbReference type="InterPro" id="IPR050509">
    <property type="entry name" value="CoA-transferase_III"/>
</dbReference>
<dbReference type="PANTHER" id="PTHR48228">
    <property type="entry name" value="SUCCINYL-COA--D-CITRAMALATE COA-TRANSFERASE"/>
    <property type="match status" value="1"/>
</dbReference>
<name>A0AAW5SVM2_9MYCO</name>
<evidence type="ECO:0000313" key="2">
    <source>
        <dbReference type="Proteomes" id="UP001141659"/>
    </source>
</evidence>
<dbReference type="Gene3D" id="3.40.50.10540">
    <property type="entry name" value="Crotonobetainyl-coa:carnitine coa-transferase, domain 1"/>
    <property type="match status" value="1"/>
</dbReference>
<proteinExistence type="predicted"/>
<protein>
    <submittedName>
        <fullName evidence="1">CoA transferase</fullName>
    </submittedName>
</protein>